<accession>A0A560WE43</accession>
<evidence type="ECO:0000256" key="3">
    <source>
        <dbReference type="ARBA" id="ARBA00022475"/>
    </source>
</evidence>
<dbReference type="InterPro" id="IPR009830">
    <property type="entry name" value="LppX/LprAFG"/>
</dbReference>
<comment type="caution">
    <text evidence="5">The sequence shown here is derived from an EMBL/GenBank/DDBJ whole genome shotgun (WGS) entry which is preliminary data.</text>
</comment>
<evidence type="ECO:0000256" key="2">
    <source>
        <dbReference type="ARBA" id="ARBA00009194"/>
    </source>
</evidence>
<dbReference type="RefSeq" id="WP_144856937.1">
    <property type="nucleotide sequence ID" value="NZ_BAAAYT010000001.1"/>
</dbReference>
<dbReference type="GO" id="GO:0030313">
    <property type="term" value="C:cell envelope"/>
    <property type="evidence" value="ECO:0007669"/>
    <property type="project" value="UniProtKB-SubCell"/>
</dbReference>
<dbReference type="AlphaFoldDB" id="A0A560WE43"/>
<comment type="similarity">
    <text evidence="2">Belongs to the LppX/LprAFG lipoprotein family.</text>
</comment>
<gene>
    <name evidence="5" type="ORF">FB557_1481</name>
</gene>
<dbReference type="Pfam" id="PF07161">
    <property type="entry name" value="LppX_LprAFG"/>
    <property type="match status" value="1"/>
</dbReference>
<feature type="chain" id="PRO_5038644697" evidence="4">
    <location>
        <begin position="21"/>
        <end position="233"/>
    </location>
</feature>
<keyword evidence="3" id="KW-0472">Membrane</keyword>
<keyword evidence="3" id="KW-1003">Cell membrane</keyword>
<proteinExistence type="inferred from homology"/>
<feature type="signal peptide" evidence="4">
    <location>
        <begin position="1"/>
        <end position="20"/>
    </location>
</feature>
<dbReference type="Proteomes" id="UP000315628">
    <property type="component" value="Unassembled WGS sequence"/>
</dbReference>
<dbReference type="CDD" id="cd16334">
    <property type="entry name" value="LppX-like"/>
    <property type="match status" value="1"/>
</dbReference>
<keyword evidence="4" id="KW-0732">Signal</keyword>
<keyword evidence="6" id="KW-1185">Reference proteome</keyword>
<reference evidence="5 6" key="1">
    <citation type="submission" date="2019-06" db="EMBL/GenBank/DDBJ databases">
        <title>Sequencing the genomes of 1000 actinobacteria strains.</title>
        <authorList>
            <person name="Klenk H.-P."/>
        </authorList>
    </citation>
    <scope>NUCLEOTIDE SEQUENCE [LARGE SCALE GENOMIC DNA]</scope>
    <source>
        <strain evidence="5 6">DSM 18935</strain>
    </source>
</reference>
<organism evidence="5 6">
    <name type="scientific">Marihabitans asiaticum</name>
    <dbReference type="NCBI Taxonomy" id="415218"/>
    <lineage>
        <taxon>Bacteria</taxon>
        <taxon>Bacillati</taxon>
        <taxon>Actinomycetota</taxon>
        <taxon>Actinomycetes</taxon>
        <taxon>Micrococcales</taxon>
        <taxon>Intrasporangiaceae</taxon>
        <taxon>Marihabitans</taxon>
    </lineage>
</organism>
<name>A0A560WE43_9MICO</name>
<protein>
    <submittedName>
        <fullName evidence="5">Lipoprotein LprG</fullName>
    </submittedName>
</protein>
<dbReference type="OrthoDB" id="5143207at2"/>
<dbReference type="Gene3D" id="2.50.20.20">
    <property type="match status" value="1"/>
</dbReference>
<evidence type="ECO:0000256" key="1">
    <source>
        <dbReference type="ARBA" id="ARBA00004196"/>
    </source>
</evidence>
<dbReference type="SUPFAM" id="SSF89392">
    <property type="entry name" value="Prokaryotic lipoproteins and lipoprotein localization factors"/>
    <property type="match status" value="1"/>
</dbReference>
<evidence type="ECO:0000256" key="4">
    <source>
        <dbReference type="SAM" id="SignalP"/>
    </source>
</evidence>
<comment type="subcellular location">
    <subcellularLocation>
        <location evidence="1">Cell envelope</location>
    </subcellularLocation>
</comment>
<evidence type="ECO:0000313" key="6">
    <source>
        <dbReference type="Proteomes" id="UP000315628"/>
    </source>
</evidence>
<evidence type="ECO:0000313" key="5">
    <source>
        <dbReference type="EMBL" id="TWD15941.1"/>
    </source>
</evidence>
<dbReference type="InterPro" id="IPR029046">
    <property type="entry name" value="LolA/LolB/LppX"/>
</dbReference>
<keyword evidence="5" id="KW-0449">Lipoprotein</keyword>
<dbReference type="EMBL" id="VIUW01000002">
    <property type="protein sequence ID" value="TWD15941.1"/>
    <property type="molecule type" value="Genomic_DNA"/>
</dbReference>
<sequence length="233" mass="24697">MRRRVVLALVPALLVLPACSGGEDSPPEETQAPEQVLQAARERFEAAGGLHIELTSSTIPEGRDGVSRAVGDGIVDAERPAFTGEITGRIQGNPAGVELIAIDEETWMSFFTEDFNPVDMADLGAPNPAELFRSETGVGRLLAETTQVQAGEKSRDGKDVLQTYSGTLPAGPVQDLFALGEAAQSFDVTYSIEPTSGELRAAKISGEFYEGSTTSYSVNLSEYGKSVTVDEPA</sequence>